<evidence type="ECO:0000313" key="5">
    <source>
        <dbReference type="Proteomes" id="UP001420932"/>
    </source>
</evidence>
<feature type="compositionally biased region" description="Basic and acidic residues" evidence="3">
    <location>
        <begin position="166"/>
        <end position="191"/>
    </location>
</feature>
<name>A0AAP0HQW3_9MAGN</name>
<feature type="repeat" description="PPR" evidence="2">
    <location>
        <begin position="718"/>
        <end position="752"/>
    </location>
</feature>
<accession>A0AAP0HQW3</accession>
<evidence type="ECO:0000256" key="3">
    <source>
        <dbReference type="SAM" id="MobiDB-lite"/>
    </source>
</evidence>
<dbReference type="Pfam" id="PF13041">
    <property type="entry name" value="PPR_2"/>
    <property type="match status" value="1"/>
</dbReference>
<feature type="repeat" description="PPR" evidence="2">
    <location>
        <begin position="545"/>
        <end position="579"/>
    </location>
</feature>
<feature type="repeat" description="PPR" evidence="2">
    <location>
        <begin position="614"/>
        <end position="648"/>
    </location>
</feature>
<dbReference type="InterPro" id="IPR011990">
    <property type="entry name" value="TPR-like_helical_dom_sf"/>
</dbReference>
<organism evidence="4 5">
    <name type="scientific">Stephania yunnanensis</name>
    <dbReference type="NCBI Taxonomy" id="152371"/>
    <lineage>
        <taxon>Eukaryota</taxon>
        <taxon>Viridiplantae</taxon>
        <taxon>Streptophyta</taxon>
        <taxon>Embryophyta</taxon>
        <taxon>Tracheophyta</taxon>
        <taxon>Spermatophyta</taxon>
        <taxon>Magnoliopsida</taxon>
        <taxon>Ranunculales</taxon>
        <taxon>Menispermaceae</taxon>
        <taxon>Menispermoideae</taxon>
        <taxon>Cissampelideae</taxon>
        <taxon>Stephania</taxon>
    </lineage>
</organism>
<evidence type="ECO:0000256" key="1">
    <source>
        <dbReference type="ARBA" id="ARBA00022737"/>
    </source>
</evidence>
<dbReference type="EMBL" id="JBBNAF010000012">
    <property type="protein sequence ID" value="KAK9093582.1"/>
    <property type="molecule type" value="Genomic_DNA"/>
</dbReference>
<dbReference type="Pfam" id="PF13812">
    <property type="entry name" value="PPR_3"/>
    <property type="match status" value="1"/>
</dbReference>
<dbReference type="Gene3D" id="1.25.40.10">
    <property type="entry name" value="Tetratricopeptide repeat domain"/>
    <property type="match status" value="3"/>
</dbReference>
<dbReference type="FunFam" id="1.25.40.10:FF:000363">
    <property type="entry name" value="Pentatricopeptide repeat-containing protein"/>
    <property type="match status" value="1"/>
</dbReference>
<dbReference type="InterPro" id="IPR044645">
    <property type="entry name" value="DG1/EMB2279-like"/>
</dbReference>
<keyword evidence="1" id="KW-0677">Repeat</keyword>
<proteinExistence type="predicted"/>
<evidence type="ECO:0000313" key="4">
    <source>
        <dbReference type="EMBL" id="KAK9093582.1"/>
    </source>
</evidence>
<dbReference type="Pfam" id="PF01535">
    <property type="entry name" value="PPR"/>
    <property type="match status" value="1"/>
</dbReference>
<dbReference type="PANTHER" id="PTHR46935">
    <property type="entry name" value="OS01G0674700 PROTEIN"/>
    <property type="match status" value="1"/>
</dbReference>
<dbReference type="InterPro" id="IPR002885">
    <property type="entry name" value="PPR_rpt"/>
</dbReference>
<feature type="region of interest" description="Disordered" evidence="3">
    <location>
        <begin position="121"/>
        <end position="191"/>
    </location>
</feature>
<keyword evidence="5" id="KW-1185">Reference proteome</keyword>
<dbReference type="GO" id="GO:0009658">
    <property type="term" value="P:chloroplast organization"/>
    <property type="evidence" value="ECO:0007669"/>
    <property type="project" value="InterPro"/>
</dbReference>
<evidence type="ECO:0008006" key="6">
    <source>
        <dbReference type="Google" id="ProtNLM"/>
    </source>
</evidence>
<dbReference type="NCBIfam" id="TIGR00756">
    <property type="entry name" value="PPR"/>
    <property type="match status" value="3"/>
</dbReference>
<protein>
    <recommendedName>
        <fullName evidence="6">Pentatricopeptide repeat-containing protein</fullName>
    </recommendedName>
</protein>
<dbReference type="SUPFAM" id="SSF48452">
    <property type="entry name" value="TPR-like"/>
    <property type="match status" value="1"/>
</dbReference>
<dbReference type="GO" id="GO:0009507">
    <property type="term" value="C:chloroplast"/>
    <property type="evidence" value="ECO:0007669"/>
    <property type="project" value="TreeGrafter"/>
</dbReference>
<gene>
    <name evidence="4" type="ORF">Syun_028493</name>
</gene>
<dbReference type="Proteomes" id="UP001420932">
    <property type="component" value="Unassembled WGS sequence"/>
</dbReference>
<dbReference type="PROSITE" id="PS51375">
    <property type="entry name" value="PPR"/>
    <property type="match status" value="3"/>
</dbReference>
<sequence>MNGQCCGVSNSTLEGNGILWPSLRGGFALFRRPIFHIALTSCKNSNQPPIFCVHAFKTKVDDKSLEKQFEFQPTFGEYLKAMESIKGDRRDIEGEIEDLGEEKESRKFKSLNNTGSRLSGVRFSSEEADGVANQSSQRFSKRGDRGRSGSGSVTHEKHHRGNGIGRETKRELRLKRSDQSMKRISERGKTDHSRIIEGEMWKSENKIQKQNLASNALSVNTQIKTVEKRSNFSDVSKTVKEIVKFDRYSKETKRREISSDWKQTDAEVCASEVQRNAPHPAIIKGMGRQTPSRSQIFVRNTENVIERGNIQEAGKNKLVKWNKDTFQSENVGNGTSVMHRKFTGIATMGLGHDADENEIMTERAAFESFQSSNNAQDWQNASKREMEERIQTLAKSLNGMDLNMPEWLFSKMMYNGKVRFSDHSMLRLIQVLGKFGNWRRVLQVIEWLQSHERFRSYNGRYIYTTALNVLGEAKRPVEALNLFHVMRQEKSLYPDLAAYRCIAVILGQAGFMKELFDVIDCMRSPPPKNFKTGALDRWNPLLEPDEIIYNAVLNACARRQQWEGAFWVLQQLKQQGLQPSSTTYGLVMEVMFESGKYSLVHEFFRKVEKSSIPNALNYRVLVNTLWREDKVNEAMVVVQDMERRGIVGSASLYYDLARCLCSVGRCEEALAQINKICKVASKPLVVTYTGLIQACLDVGNVENGAHIFEQMKNYCSPNLVTCNIMLKAYLENRMFEDAKDLFQKMLDDSSNIKSRKDYRTLVIPDNYTFNTTLDALVAEQKWDDFKYIYTQMLHRGYNFNARRHLRMILSACRAGKGELLEITWKHLIQANRSPPASIIKERFLMKLEADDYAAAISCIGTHCTNEHAFSEKAWLDLFMANSDRLQAGTLVRLVNELNTVVAGAYEPNLIFQNVIAACKEFNRIHTTEISRTEVERTILKVS</sequence>
<evidence type="ECO:0000256" key="2">
    <source>
        <dbReference type="PROSITE-ProRule" id="PRU00708"/>
    </source>
</evidence>
<reference evidence="4 5" key="1">
    <citation type="submission" date="2024-01" db="EMBL/GenBank/DDBJ databases">
        <title>Genome assemblies of Stephania.</title>
        <authorList>
            <person name="Yang L."/>
        </authorList>
    </citation>
    <scope>NUCLEOTIDE SEQUENCE [LARGE SCALE GENOMIC DNA]</scope>
    <source>
        <strain evidence="4">YNDBR</strain>
        <tissue evidence="4">Leaf</tissue>
    </source>
</reference>
<dbReference type="AlphaFoldDB" id="A0AAP0HQW3"/>
<dbReference type="PANTHER" id="PTHR46935:SF1">
    <property type="entry name" value="OS01G0674700 PROTEIN"/>
    <property type="match status" value="1"/>
</dbReference>
<comment type="caution">
    <text evidence="4">The sequence shown here is derived from an EMBL/GenBank/DDBJ whole genome shotgun (WGS) entry which is preliminary data.</text>
</comment>